<evidence type="ECO:0008006" key="3">
    <source>
        <dbReference type="Google" id="ProtNLM"/>
    </source>
</evidence>
<accession>A0A7M1S297</accession>
<dbReference type="EMBL" id="MT774390">
    <property type="protein sequence ID" value="QOR59510.1"/>
    <property type="molecule type" value="Genomic_DNA"/>
</dbReference>
<proteinExistence type="predicted"/>
<evidence type="ECO:0000313" key="2">
    <source>
        <dbReference type="Proteomes" id="UP000593882"/>
    </source>
</evidence>
<dbReference type="Proteomes" id="UP000593882">
    <property type="component" value="Segment"/>
</dbReference>
<name>A0A7M1S297_9CAUD</name>
<protein>
    <recommendedName>
        <fullName evidence="3">JAB domain-containing protein</fullName>
    </recommendedName>
</protein>
<evidence type="ECO:0000313" key="1">
    <source>
        <dbReference type="EMBL" id="QOR59510.1"/>
    </source>
</evidence>
<reference evidence="1 2" key="1">
    <citation type="submission" date="2020-07" db="EMBL/GenBank/DDBJ databases">
        <title>Taxonomic proposal: Crassvirales, a new order of highly abundant and diverse bacterial viruses.</title>
        <authorList>
            <person name="Shkoporov A.N."/>
            <person name="Stockdale S.R."/>
            <person name="Guerin E."/>
            <person name="Ross R.P."/>
            <person name="Hill C."/>
        </authorList>
    </citation>
    <scope>NUCLEOTIDE SEQUENCE [LARGE SCALE GENOMIC DNA]</scope>
</reference>
<sequence>MERTNNNVKIVEAKSHKNCDYTLVIPEELENKIRFACREVWSREWSGILFYTYEGTFEGGDLRILCKDMYIMDIGSAATTEFSNSPDIVAYMCEKELLGCQMGLIHSHNLMATFFSGEDVKTLKQEGTDSNNFVSLIVNNKGDYSAAVTRKVKSTRVVEKKTIGFFGEPDKTEIDEYVDDTEVIEYFRLRVVVENRYKSSEIESRLIELRNKAVVDLPNKTKVFGQYYGQKIQKDKKTDYQEDPSVNTLSVDKDAIKEMVLQIVTGSILMTTKSKIDPSRWSGAMTTLYTERFGAGKEALRRFDEWAKAYLEYLMWSIEDDDLEGKGLDITEMASVYASHVIHELEKLPSNIYIERYIKFLKDYIV</sequence>
<organism evidence="1 2">
    <name type="scientific">uncultured phage cr85_1</name>
    <dbReference type="NCBI Taxonomy" id="2772074"/>
    <lineage>
        <taxon>Viruses</taxon>
        <taxon>Duplodnaviria</taxon>
        <taxon>Heunggongvirae</taxon>
        <taxon>Uroviricota</taxon>
        <taxon>Caudoviricetes</taxon>
        <taxon>Crassvirales</taxon>
        <taxon>Steigviridae</taxon>
        <taxon>Asinivirinae</taxon>
        <taxon>Kahnovirus</taxon>
        <taxon>Kahnovirus oralis</taxon>
    </lineage>
</organism>
<dbReference type="KEGG" id="vg:65130096"/>
<keyword evidence="2" id="KW-1185">Reference proteome</keyword>
<dbReference type="GeneID" id="65130096"/>
<dbReference type="RefSeq" id="YP_010111668.1">
    <property type="nucleotide sequence ID" value="NC_055883.1"/>
</dbReference>